<dbReference type="NCBIfam" id="TIGR01444">
    <property type="entry name" value="fkbM_fam"/>
    <property type="match status" value="1"/>
</dbReference>
<reference evidence="2 3" key="1">
    <citation type="submission" date="2016-10" db="EMBL/GenBank/DDBJ databases">
        <title>Rhodobacter sp. LPB0142, isolated from sea water.</title>
        <authorList>
            <person name="Kim E."/>
            <person name="Yi H."/>
        </authorList>
    </citation>
    <scope>NUCLEOTIDE SEQUENCE [LARGE SCALE GENOMIC DNA]</scope>
    <source>
        <strain evidence="2 3">LPB0142</strain>
    </source>
</reference>
<dbReference type="Proteomes" id="UP000176562">
    <property type="component" value="Chromosome"/>
</dbReference>
<feature type="domain" description="Methyltransferase FkbM" evidence="1">
    <location>
        <begin position="88"/>
        <end position="232"/>
    </location>
</feature>
<organism evidence="2 3">
    <name type="scientific">Rhodobacter xanthinilyticus</name>
    <dbReference type="NCBI Taxonomy" id="1850250"/>
    <lineage>
        <taxon>Bacteria</taxon>
        <taxon>Pseudomonadati</taxon>
        <taxon>Pseudomonadota</taxon>
        <taxon>Alphaproteobacteria</taxon>
        <taxon>Rhodobacterales</taxon>
        <taxon>Rhodobacter group</taxon>
        <taxon>Rhodobacter</taxon>
    </lineage>
</organism>
<evidence type="ECO:0000313" key="3">
    <source>
        <dbReference type="Proteomes" id="UP000176562"/>
    </source>
</evidence>
<sequence length="248" mass="26704">MSNIDTQAAFAAPDLETPGAKVPYGALLAVYHGVEVLNMPHFTPRMRGRLREGGYEGKEVACGLKAIPRGARLLEMGAGSGVVGAVLAKNLDLAAVLSIEANPKMIDPARALYAHNGLADRIELRHSVVFSAPDAPEHVSFHVATNFLGSGLDASKAAAGTAVEVPVIRYADLSAEFPHDAIMMDIEGGELPFLRDADLSGVSVLVFEVHRKIYGREGMREIRHILRDKGFEQDEENSLPGVHIYRKG</sequence>
<dbReference type="AlphaFoldDB" id="A0A1D9MCZ1"/>
<dbReference type="KEGG" id="rhp:LPB142_10380"/>
<accession>A0A1D9MCZ1</accession>
<protein>
    <recommendedName>
        <fullName evidence="1">Methyltransferase FkbM domain-containing protein</fullName>
    </recommendedName>
</protein>
<dbReference type="InterPro" id="IPR006342">
    <property type="entry name" value="FkbM_mtfrase"/>
</dbReference>
<dbReference type="EMBL" id="CP017781">
    <property type="protein sequence ID" value="AOZ69673.1"/>
    <property type="molecule type" value="Genomic_DNA"/>
</dbReference>
<dbReference type="STRING" id="1850250.LPB142_10380"/>
<evidence type="ECO:0000259" key="1">
    <source>
        <dbReference type="Pfam" id="PF05050"/>
    </source>
</evidence>
<dbReference type="Pfam" id="PF05050">
    <property type="entry name" value="Methyltransf_21"/>
    <property type="match status" value="1"/>
</dbReference>
<name>A0A1D9MCZ1_9RHOB</name>
<evidence type="ECO:0000313" key="2">
    <source>
        <dbReference type="EMBL" id="AOZ69673.1"/>
    </source>
</evidence>
<proteinExistence type="predicted"/>
<dbReference type="SUPFAM" id="SSF53335">
    <property type="entry name" value="S-adenosyl-L-methionine-dependent methyltransferases"/>
    <property type="match status" value="1"/>
</dbReference>
<dbReference type="CDD" id="cd02440">
    <property type="entry name" value="AdoMet_MTases"/>
    <property type="match status" value="1"/>
</dbReference>
<gene>
    <name evidence="2" type="ORF">LPB142_10380</name>
</gene>
<dbReference type="Gene3D" id="3.40.50.150">
    <property type="entry name" value="Vaccinia Virus protein VP39"/>
    <property type="match status" value="1"/>
</dbReference>
<dbReference type="RefSeq" id="WP_071166332.1">
    <property type="nucleotide sequence ID" value="NZ_CP017781.1"/>
</dbReference>
<keyword evidence="3" id="KW-1185">Reference proteome</keyword>
<dbReference type="InterPro" id="IPR029063">
    <property type="entry name" value="SAM-dependent_MTases_sf"/>
</dbReference>